<name>A0A232LS05_9EURO</name>
<dbReference type="AlphaFoldDB" id="A0A232LS05"/>
<evidence type="ECO:0000313" key="3">
    <source>
        <dbReference type="Proteomes" id="UP000243515"/>
    </source>
</evidence>
<gene>
    <name evidence="2" type="ORF">Egran_05316</name>
</gene>
<feature type="region of interest" description="Disordered" evidence="1">
    <location>
        <begin position="39"/>
        <end position="61"/>
    </location>
</feature>
<keyword evidence="3" id="KW-1185">Reference proteome</keyword>
<evidence type="ECO:0000256" key="1">
    <source>
        <dbReference type="SAM" id="MobiDB-lite"/>
    </source>
</evidence>
<feature type="region of interest" description="Disordered" evidence="1">
    <location>
        <begin position="119"/>
        <end position="138"/>
    </location>
</feature>
<reference evidence="2 3" key="1">
    <citation type="journal article" date="2015" name="Environ. Microbiol.">
        <title>Metagenome sequence of Elaphomyces granulatus from sporocarp tissue reveals Ascomycota ectomycorrhizal fingerprints of genome expansion and a Proteobacteria-rich microbiome.</title>
        <authorList>
            <person name="Quandt C.A."/>
            <person name="Kohler A."/>
            <person name="Hesse C.N."/>
            <person name="Sharpton T.J."/>
            <person name="Martin F."/>
            <person name="Spatafora J.W."/>
        </authorList>
    </citation>
    <scope>NUCLEOTIDE SEQUENCE [LARGE SCALE GENOMIC DNA]</scope>
    <source>
        <strain evidence="2 3">OSC145934</strain>
    </source>
</reference>
<organism evidence="2 3">
    <name type="scientific">Elaphomyces granulatus</name>
    <dbReference type="NCBI Taxonomy" id="519963"/>
    <lineage>
        <taxon>Eukaryota</taxon>
        <taxon>Fungi</taxon>
        <taxon>Dikarya</taxon>
        <taxon>Ascomycota</taxon>
        <taxon>Pezizomycotina</taxon>
        <taxon>Eurotiomycetes</taxon>
        <taxon>Eurotiomycetidae</taxon>
        <taxon>Eurotiales</taxon>
        <taxon>Elaphomycetaceae</taxon>
        <taxon>Elaphomyces</taxon>
    </lineage>
</organism>
<accession>A0A232LS05</accession>
<dbReference type="Proteomes" id="UP000243515">
    <property type="component" value="Unassembled WGS sequence"/>
</dbReference>
<sequence>MALSAYIDVACDKVFGWFWPFSATPDRSTGLKFEVNEFEDPELSWPPPDPDRIPRIPRPMNADSAFPVEHFNDAQKEIEAFRRRQSEDMQRRNFNSPFQRRKKFHERYTQVVDVENDLPVEGNFSQSPPGTEGEEAWRNAEGERLRDFGVDEEVEFYDEDNFPLAKLIERRNNSRNDRLY</sequence>
<dbReference type="OrthoDB" id="331948at2759"/>
<comment type="caution">
    <text evidence="2">The sequence shown here is derived from an EMBL/GenBank/DDBJ whole genome shotgun (WGS) entry which is preliminary data.</text>
</comment>
<dbReference type="EMBL" id="NPHW01005291">
    <property type="protein sequence ID" value="OXV06916.1"/>
    <property type="molecule type" value="Genomic_DNA"/>
</dbReference>
<proteinExistence type="predicted"/>
<evidence type="ECO:0000313" key="2">
    <source>
        <dbReference type="EMBL" id="OXV06916.1"/>
    </source>
</evidence>
<protein>
    <submittedName>
        <fullName evidence="2">Uncharacterized protein</fullName>
    </submittedName>
</protein>